<dbReference type="InterPro" id="IPR001872">
    <property type="entry name" value="Peptidase_A8"/>
</dbReference>
<reference evidence="12 13" key="1">
    <citation type="submission" date="2018-04" db="EMBL/GenBank/DDBJ databases">
        <title>Genomic Encyclopedia of Archaeal and Bacterial Type Strains, Phase II (KMG-II): from individual species to whole genera.</title>
        <authorList>
            <person name="Goeker M."/>
        </authorList>
    </citation>
    <scope>NUCLEOTIDE SEQUENCE [LARGE SCALE GENOMIC DNA]</scope>
    <source>
        <strain evidence="12 13">DSM 5822</strain>
    </source>
</reference>
<keyword evidence="8 9" id="KW-0472">Membrane</keyword>
<dbReference type="AlphaFoldDB" id="A0A2T5J2E5"/>
<evidence type="ECO:0000256" key="11">
    <source>
        <dbReference type="RuleBase" id="RU004181"/>
    </source>
</evidence>
<dbReference type="EMBL" id="QAON01000002">
    <property type="protein sequence ID" value="PTQ90684.1"/>
    <property type="molecule type" value="Genomic_DNA"/>
</dbReference>
<evidence type="ECO:0000256" key="2">
    <source>
        <dbReference type="ARBA" id="ARBA00022475"/>
    </source>
</evidence>
<evidence type="ECO:0000256" key="8">
    <source>
        <dbReference type="ARBA" id="ARBA00023136"/>
    </source>
</evidence>
<dbReference type="Pfam" id="PF01252">
    <property type="entry name" value="Peptidase_A8"/>
    <property type="match status" value="1"/>
</dbReference>
<dbReference type="GO" id="GO:0005886">
    <property type="term" value="C:plasma membrane"/>
    <property type="evidence" value="ECO:0007669"/>
    <property type="project" value="UniProtKB-SubCell"/>
</dbReference>
<dbReference type="RefSeq" id="WP_107864534.1">
    <property type="nucleotide sequence ID" value="NZ_QAON01000002.1"/>
</dbReference>
<keyword evidence="3 9" id="KW-0645">Protease</keyword>
<evidence type="ECO:0000256" key="5">
    <source>
        <dbReference type="ARBA" id="ARBA00022750"/>
    </source>
</evidence>
<comment type="similarity">
    <text evidence="1 9 11">Belongs to the peptidase A8 family.</text>
</comment>
<dbReference type="PANTHER" id="PTHR33695:SF1">
    <property type="entry name" value="LIPOPROTEIN SIGNAL PEPTIDASE"/>
    <property type="match status" value="1"/>
</dbReference>
<keyword evidence="7 9" id="KW-1133">Transmembrane helix</keyword>
<keyword evidence="13" id="KW-1185">Reference proteome</keyword>
<proteinExistence type="inferred from homology"/>
<dbReference type="HAMAP" id="MF_00161">
    <property type="entry name" value="LspA"/>
    <property type="match status" value="1"/>
</dbReference>
<evidence type="ECO:0000313" key="13">
    <source>
        <dbReference type="Proteomes" id="UP000244223"/>
    </source>
</evidence>
<comment type="function">
    <text evidence="9 10">This protein specifically catalyzes the removal of signal peptides from prolipoproteins.</text>
</comment>
<gene>
    <name evidence="9" type="primary">lspA</name>
    <name evidence="12" type="ORF">C8N29_10284</name>
</gene>
<keyword evidence="6 9" id="KW-0378">Hydrolase</keyword>
<keyword evidence="5 9" id="KW-0064">Aspartyl protease</keyword>
<name>A0A2T5J2E5_9GAMM</name>
<keyword evidence="4 9" id="KW-0812">Transmembrane</keyword>
<evidence type="ECO:0000256" key="7">
    <source>
        <dbReference type="ARBA" id="ARBA00022989"/>
    </source>
</evidence>
<feature type="transmembrane region" description="Helical" evidence="9">
    <location>
        <begin position="41"/>
        <end position="60"/>
    </location>
</feature>
<dbReference type="OrthoDB" id="9810259at2"/>
<dbReference type="PANTHER" id="PTHR33695">
    <property type="entry name" value="LIPOPROTEIN SIGNAL PEPTIDASE"/>
    <property type="match status" value="1"/>
</dbReference>
<feature type="active site" evidence="9">
    <location>
        <position position="140"/>
    </location>
</feature>
<dbReference type="Proteomes" id="UP000244223">
    <property type="component" value="Unassembled WGS sequence"/>
</dbReference>
<accession>A0A2T5J2E5</accession>
<evidence type="ECO:0000256" key="9">
    <source>
        <dbReference type="HAMAP-Rule" id="MF_00161"/>
    </source>
</evidence>
<comment type="subcellular location">
    <subcellularLocation>
        <location evidence="9">Cell membrane</location>
        <topology evidence="9">Multi-pass membrane protein</topology>
    </subcellularLocation>
</comment>
<feature type="transmembrane region" description="Helical" evidence="9">
    <location>
        <begin position="132"/>
        <end position="152"/>
    </location>
</feature>
<feature type="transmembrane region" description="Helical" evidence="9">
    <location>
        <begin position="66"/>
        <end position="87"/>
    </location>
</feature>
<dbReference type="UniPathway" id="UPA00665"/>
<comment type="caution">
    <text evidence="12">The sequence shown here is derived from an EMBL/GenBank/DDBJ whole genome shotgun (WGS) entry which is preliminary data.</text>
</comment>
<feature type="transmembrane region" description="Helical" evidence="9">
    <location>
        <begin position="12"/>
        <end position="29"/>
    </location>
</feature>
<evidence type="ECO:0000256" key="1">
    <source>
        <dbReference type="ARBA" id="ARBA00006139"/>
    </source>
</evidence>
<dbReference type="PRINTS" id="PR00781">
    <property type="entry name" value="LIPOSIGPTASE"/>
</dbReference>
<dbReference type="GO" id="GO:0004190">
    <property type="term" value="F:aspartic-type endopeptidase activity"/>
    <property type="evidence" value="ECO:0007669"/>
    <property type="project" value="UniProtKB-UniRule"/>
</dbReference>
<dbReference type="PROSITE" id="PS00855">
    <property type="entry name" value="SPASE_II"/>
    <property type="match status" value="1"/>
</dbReference>
<keyword evidence="2 9" id="KW-1003">Cell membrane</keyword>
<protein>
    <recommendedName>
        <fullName evidence="9">Lipoprotein signal peptidase</fullName>
        <ecNumber evidence="9">3.4.23.36</ecNumber>
    </recommendedName>
    <alternativeName>
        <fullName evidence="9">Prolipoprotein signal peptidase</fullName>
    </alternativeName>
    <alternativeName>
        <fullName evidence="9">Signal peptidase II</fullName>
        <shortName evidence="9">SPase II</shortName>
    </alternativeName>
</protein>
<evidence type="ECO:0000313" key="12">
    <source>
        <dbReference type="EMBL" id="PTQ90684.1"/>
    </source>
</evidence>
<evidence type="ECO:0000256" key="3">
    <source>
        <dbReference type="ARBA" id="ARBA00022670"/>
    </source>
</evidence>
<feature type="transmembrane region" description="Helical" evidence="9">
    <location>
        <begin position="94"/>
        <end position="112"/>
    </location>
</feature>
<evidence type="ECO:0000256" key="4">
    <source>
        <dbReference type="ARBA" id="ARBA00022692"/>
    </source>
</evidence>
<feature type="active site" evidence="9">
    <location>
        <position position="122"/>
    </location>
</feature>
<comment type="catalytic activity">
    <reaction evidence="9 10">
        <text>Release of signal peptides from bacterial membrane prolipoproteins. Hydrolyzes -Xaa-Yaa-Zaa-|-(S,diacylglyceryl)Cys-, in which Xaa is hydrophobic (preferably Leu), and Yaa (Ala or Ser) and Zaa (Gly or Ala) have small, neutral side chains.</text>
        <dbReference type="EC" id="3.4.23.36"/>
    </reaction>
</comment>
<comment type="pathway">
    <text evidence="9">Protein modification; lipoprotein biosynthesis (signal peptide cleavage).</text>
</comment>
<sequence>MSSLHLKNLTWLMLSIIIIVIDQVTKVYFNQTLQLGQSIELLPVLNWTLAYNYGAAFSFLHDAGGWQRWFFAGIAVVVSLGLTIWLIKLEKNAKFLAFAIALLLGGAVGNLYDRMAYGYVIDFIHVFYQTWHFPIFNIADCAITIGAVMLMIDSLFFEQKRQVSAP</sequence>
<dbReference type="GO" id="GO:0006508">
    <property type="term" value="P:proteolysis"/>
    <property type="evidence" value="ECO:0007669"/>
    <property type="project" value="UniProtKB-KW"/>
</dbReference>
<organism evidence="12 13">
    <name type="scientific">Agitococcus lubricus</name>
    <dbReference type="NCBI Taxonomy" id="1077255"/>
    <lineage>
        <taxon>Bacteria</taxon>
        <taxon>Pseudomonadati</taxon>
        <taxon>Pseudomonadota</taxon>
        <taxon>Gammaproteobacteria</taxon>
        <taxon>Moraxellales</taxon>
        <taxon>Moraxellaceae</taxon>
        <taxon>Agitococcus</taxon>
    </lineage>
</organism>
<evidence type="ECO:0000256" key="10">
    <source>
        <dbReference type="RuleBase" id="RU000594"/>
    </source>
</evidence>
<dbReference type="EC" id="3.4.23.36" evidence="9"/>
<evidence type="ECO:0000256" key="6">
    <source>
        <dbReference type="ARBA" id="ARBA00022801"/>
    </source>
</evidence>
<dbReference type="NCBIfam" id="TIGR00077">
    <property type="entry name" value="lspA"/>
    <property type="match status" value="1"/>
</dbReference>